<organism evidence="3 4">
    <name type="scientific">Henosepilachna vigintioctopunctata</name>
    <dbReference type="NCBI Taxonomy" id="420089"/>
    <lineage>
        <taxon>Eukaryota</taxon>
        <taxon>Metazoa</taxon>
        <taxon>Ecdysozoa</taxon>
        <taxon>Arthropoda</taxon>
        <taxon>Hexapoda</taxon>
        <taxon>Insecta</taxon>
        <taxon>Pterygota</taxon>
        <taxon>Neoptera</taxon>
        <taxon>Endopterygota</taxon>
        <taxon>Coleoptera</taxon>
        <taxon>Polyphaga</taxon>
        <taxon>Cucujiformia</taxon>
        <taxon>Coccinelloidea</taxon>
        <taxon>Coccinellidae</taxon>
        <taxon>Epilachninae</taxon>
        <taxon>Epilachnini</taxon>
        <taxon>Henosepilachna</taxon>
    </lineage>
</organism>
<evidence type="ECO:0000259" key="2">
    <source>
        <dbReference type="PROSITE" id="PS50832"/>
    </source>
</evidence>
<dbReference type="GO" id="GO:0003743">
    <property type="term" value="F:translation initiation factor activity"/>
    <property type="evidence" value="ECO:0007669"/>
    <property type="project" value="UniProtKB-UniRule"/>
</dbReference>
<dbReference type="Pfam" id="PF01176">
    <property type="entry name" value="eIF-1a"/>
    <property type="match status" value="1"/>
</dbReference>
<dbReference type="AlphaFoldDB" id="A0AAW1V7Q9"/>
<dbReference type="EMBL" id="JARQZJ010000123">
    <property type="protein sequence ID" value="KAK9889590.1"/>
    <property type="molecule type" value="Genomic_DNA"/>
</dbReference>
<dbReference type="GO" id="GO:0003723">
    <property type="term" value="F:RNA binding"/>
    <property type="evidence" value="ECO:0007669"/>
    <property type="project" value="InterPro"/>
</dbReference>
<evidence type="ECO:0000313" key="3">
    <source>
        <dbReference type="EMBL" id="KAK9889590.1"/>
    </source>
</evidence>
<dbReference type="InterPro" id="IPR001253">
    <property type="entry name" value="TIF_eIF-1A"/>
</dbReference>
<dbReference type="InterPro" id="IPR012340">
    <property type="entry name" value="NA-bd_OB-fold"/>
</dbReference>
<evidence type="ECO:0000256" key="1">
    <source>
        <dbReference type="PROSITE-ProRule" id="PRU00181"/>
    </source>
</evidence>
<dbReference type="Proteomes" id="UP001431783">
    <property type="component" value="Unassembled WGS sequence"/>
</dbReference>
<protein>
    <recommendedName>
        <fullName evidence="2">S1-like domain-containing protein</fullName>
    </recommendedName>
</protein>
<keyword evidence="1" id="KW-0396">Initiation factor</keyword>
<sequence>NAVLRSLFNIPKNKEKGGKHHKKGKNQNEIEEREVVFKVDGQEYAQVTKMLGNCTLETMCFDGQRRLCRIRGKLRNKVWVNRSDFILT</sequence>
<name>A0AAW1V7Q9_9CUCU</name>
<proteinExistence type="predicted"/>
<dbReference type="PANTHER" id="PTHR21668">
    <property type="entry name" value="EIF-1A"/>
    <property type="match status" value="1"/>
</dbReference>
<feature type="domain" description="S1-like" evidence="2">
    <location>
        <begin position="31"/>
        <end position="88"/>
    </location>
</feature>
<dbReference type="SMART" id="SM00652">
    <property type="entry name" value="eIF1a"/>
    <property type="match status" value="1"/>
</dbReference>
<comment type="caution">
    <text evidence="3">The sequence shown here is derived from an EMBL/GenBank/DDBJ whole genome shotgun (WGS) entry which is preliminary data.</text>
</comment>
<gene>
    <name evidence="3" type="ORF">WA026_006963</name>
</gene>
<dbReference type="SUPFAM" id="SSF50249">
    <property type="entry name" value="Nucleic acid-binding proteins"/>
    <property type="match status" value="1"/>
</dbReference>
<feature type="non-terminal residue" evidence="3">
    <location>
        <position position="1"/>
    </location>
</feature>
<dbReference type="InterPro" id="IPR006196">
    <property type="entry name" value="RNA-binding_domain_S1_IF1"/>
</dbReference>
<dbReference type="Gene3D" id="2.40.50.140">
    <property type="entry name" value="Nucleic acid-binding proteins"/>
    <property type="match status" value="1"/>
</dbReference>
<keyword evidence="4" id="KW-1185">Reference proteome</keyword>
<evidence type="ECO:0000313" key="4">
    <source>
        <dbReference type="Proteomes" id="UP001431783"/>
    </source>
</evidence>
<accession>A0AAW1V7Q9</accession>
<reference evidence="3 4" key="1">
    <citation type="submission" date="2023-03" db="EMBL/GenBank/DDBJ databases">
        <title>Genome insight into feeding habits of ladybird beetles.</title>
        <authorList>
            <person name="Li H.-S."/>
            <person name="Huang Y.-H."/>
            <person name="Pang H."/>
        </authorList>
    </citation>
    <scope>NUCLEOTIDE SEQUENCE [LARGE SCALE GENOMIC DNA]</scope>
    <source>
        <strain evidence="3">SYSU_2023b</strain>
        <tissue evidence="3">Whole body</tissue>
    </source>
</reference>
<dbReference type="PROSITE" id="PS50832">
    <property type="entry name" value="S1_IF1_TYPE"/>
    <property type="match status" value="1"/>
</dbReference>
<keyword evidence="1" id="KW-0648">Protein biosynthesis</keyword>